<comment type="caution">
    <text evidence="4">The sequence shown here is derived from an EMBL/GenBank/DDBJ whole genome shotgun (WGS) entry which is preliminary data.</text>
</comment>
<feature type="domain" description="Hydantoinase/oxoprolinase N-terminal" evidence="2">
    <location>
        <begin position="5"/>
        <end position="180"/>
    </location>
</feature>
<accession>A0ABX2TJE0</accession>
<dbReference type="EMBL" id="JABFDB010000025">
    <property type="protein sequence ID" value="NYZ23194.1"/>
    <property type="molecule type" value="Genomic_DNA"/>
</dbReference>
<dbReference type="Pfam" id="PF01968">
    <property type="entry name" value="Hydantoinase_A"/>
    <property type="match status" value="1"/>
</dbReference>
<reference evidence="4 5" key="1">
    <citation type="submission" date="2020-05" db="EMBL/GenBank/DDBJ databases">
        <title>Azospirillum oleiclasticum sp. nov, a nitrogen-fixing and heavy crude oil-emulsifying bacterium isolated from the crude oil of Yumen Oilfield.</title>
        <authorList>
            <person name="Wu D."/>
            <person name="Cai M."/>
            <person name="Zhang X."/>
        </authorList>
    </citation>
    <scope>NUCLEOTIDE SEQUENCE [LARGE SCALE GENOMIC DNA]</scope>
    <source>
        <strain evidence="4 5">ROY-1-1-2</strain>
    </source>
</reference>
<feature type="domain" description="Acetophenone carboxylase-like C-terminal" evidence="3">
    <location>
        <begin position="516"/>
        <end position="678"/>
    </location>
</feature>
<gene>
    <name evidence="4" type="ORF">HND93_26095</name>
</gene>
<dbReference type="PANTHER" id="PTHR11365:SF23">
    <property type="entry name" value="HYPOTHETICAL 5-OXOPROLINASE (EUROFUNG)-RELATED"/>
    <property type="match status" value="1"/>
</dbReference>
<feature type="domain" description="Hydantoinase A/oxoprolinase" evidence="1">
    <location>
        <begin position="203"/>
        <end position="496"/>
    </location>
</feature>
<sequence>MSYSLAVDIGGTFTDIVLRNSDGRLTVDKTLTTHDDLLSGFFGGVQAVLRKAGVTPDDVDGVVVHATTVVTNALIERKGPPTALVVTEGFRDVLAIRNEHRYDMYDPQIEFPEPLVPEELTFGLRERTLADGTVLTEPSAGDIAALADRIRSSGAKAVAICFVNSFTNPANETAVASELTRQLNGVFICTSSDVAPQIREYPRASTATVNAYTMPISQPYLRRLSDRLRHEGFGNTPLIMLSSGGVVGAETAGRNPVRMIESGPAAGALAACHYAEILGIDRLMSFDMGGTTAKACLIENRTPLVTGLFEVDRRYRFKEGSGLPVTVPSIDLIEIGAGGGSIAHVDALGLLKVGPESAGSNPGPACYGRGGCNATVTDADLMLGLIDADNFLGGEMRLDRAAADAAFAELAGALGGTPVQAARGIYRVVTEAMASAARSHATDRGVDYRGLPLFAFGGAGPLHACGVAELLQSSSVIVPPQSSVLSAFGTLVTPVRLDLVRSDLMRLNGVDWDRVGRILADLEKEGRSALAEAGCAPADVRVAIGADMRYTGQQNEVTVMFDRDPREARDIDALVAQFAEVYRTLYGMNPSHVPAEIVTWRVTVQGPAIRFHSAGRPASEPGRPKGMRPVHAWQDGQMVPVYDRGGLAVGQTVAGPAIIEERETTTAIPPGWIATIDSVGCIVATAAPAAHA</sequence>
<protein>
    <submittedName>
        <fullName evidence="4">Hydantoinase/oxoprolinase family protein</fullName>
    </submittedName>
</protein>
<dbReference type="PANTHER" id="PTHR11365">
    <property type="entry name" value="5-OXOPROLINASE RELATED"/>
    <property type="match status" value="1"/>
</dbReference>
<dbReference type="RefSeq" id="WP_180284970.1">
    <property type="nucleotide sequence ID" value="NZ_JABFDB010000025.1"/>
</dbReference>
<dbReference type="InterPro" id="IPR043129">
    <property type="entry name" value="ATPase_NBD"/>
</dbReference>
<dbReference type="InterPro" id="IPR008040">
    <property type="entry name" value="Hydant_A_N"/>
</dbReference>
<dbReference type="Pfam" id="PF05378">
    <property type="entry name" value="Hydant_A_N"/>
    <property type="match status" value="1"/>
</dbReference>
<proteinExistence type="predicted"/>
<evidence type="ECO:0000259" key="3">
    <source>
        <dbReference type="Pfam" id="PF19278"/>
    </source>
</evidence>
<dbReference type="InterPro" id="IPR002821">
    <property type="entry name" value="Hydantoinase_A"/>
</dbReference>
<evidence type="ECO:0000259" key="1">
    <source>
        <dbReference type="Pfam" id="PF01968"/>
    </source>
</evidence>
<dbReference type="InterPro" id="IPR049517">
    <property type="entry name" value="ACX-like_C"/>
</dbReference>
<evidence type="ECO:0000313" key="4">
    <source>
        <dbReference type="EMBL" id="NYZ23194.1"/>
    </source>
</evidence>
<dbReference type="SUPFAM" id="SSF53067">
    <property type="entry name" value="Actin-like ATPase domain"/>
    <property type="match status" value="1"/>
</dbReference>
<evidence type="ECO:0000259" key="2">
    <source>
        <dbReference type="Pfam" id="PF05378"/>
    </source>
</evidence>
<dbReference type="InterPro" id="IPR045079">
    <property type="entry name" value="Oxoprolinase-like"/>
</dbReference>
<dbReference type="Pfam" id="PF19278">
    <property type="entry name" value="Hydant_A_C"/>
    <property type="match status" value="1"/>
</dbReference>
<evidence type="ECO:0000313" key="5">
    <source>
        <dbReference type="Proteomes" id="UP000584642"/>
    </source>
</evidence>
<dbReference type="Proteomes" id="UP000584642">
    <property type="component" value="Unassembled WGS sequence"/>
</dbReference>
<organism evidence="4 5">
    <name type="scientific">Azospirillum oleiclasticum</name>
    <dbReference type="NCBI Taxonomy" id="2735135"/>
    <lineage>
        <taxon>Bacteria</taxon>
        <taxon>Pseudomonadati</taxon>
        <taxon>Pseudomonadota</taxon>
        <taxon>Alphaproteobacteria</taxon>
        <taxon>Rhodospirillales</taxon>
        <taxon>Azospirillaceae</taxon>
        <taxon>Azospirillum</taxon>
    </lineage>
</organism>
<keyword evidence="5" id="KW-1185">Reference proteome</keyword>
<name>A0ABX2TJE0_9PROT</name>